<dbReference type="SUPFAM" id="SSF46689">
    <property type="entry name" value="Homeodomain-like"/>
    <property type="match status" value="1"/>
</dbReference>
<keyword evidence="9" id="KW-1185">Reference proteome</keyword>
<evidence type="ECO:0000256" key="1">
    <source>
        <dbReference type="ARBA" id="ARBA00022491"/>
    </source>
</evidence>
<dbReference type="PANTHER" id="PTHR30055">
    <property type="entry name" value="HTH-TYPE TRANSCRIPTIONAL REGULATOR RUTR"/>
    <property type="match status" value="1"/>
</dbReference>
<dbReference type="InterPro" id="IPR003012">
    <property type="entry name" value="Tet_transcr_reg_TetR"/>
</dbReference>
<dbReference type="EMBL" id="BAAAZG010000086">
    <property type="protein sequence ID" value="GAA4105930.1"/>
    <property type="molecule type" value="Genomic_DNA"/>
</dbReference>
<dbReference type="Pfam" id="PF00440">
    <property type="entry name" value="TetR_N"/>
    <property type="match status" value="1"/>
</dbReference>
<keyword evidence="4" id="KW-0804">Transcription</keyword>
<feature type="DNA-binding region" description="H-T-H motif" evidence="5">
    <location>
        <begin position="50"/>
        <end position="69"/>
    </location>
</feature>
<dbReference type="Proteomes" id="UP001500683">
    <property type="component" value="Unassembled WGS sequence"/>
</dbReference>
<dbReference type="SUPFAM" id="SSF48498">
    <property type="entry name" value="Tetracyclin repressor-like, C-terminal domain"/>
    <property type="match status" value="1"/>
</dbReference>
<evidence type="ECO:0000256" key="5">
    <source>
        <dbReference type="PROSITE-ProRule" id="PRU00335"/>
    </source>
</evidence>
<dbReference type="InterPro" id="IPR050109">
    <property type="entry name" value="HTH-type_TetR-like_transc_reg"/>
</dbReference>
<reference evidence="9" key="1">
    <citation type="journal article" date="2019" name="Int. J. Syst. Evol. Microbiol.">
        <title>The Global Catalogue of Microorganisms (GCM) 10K type strain sequencing project: providing services to taxonomists for standard genome sequencing and annotation.</title>
        <authorList>
            <consortium name="The Broad Institute Genomics Platform"/>
            <consortium name="The Broad Institute Genome Sequencing Center for Infectious Disease"/>
            <person name="Wu L."/>
            <person name="Ma J."/>
        </authorList>
    </citation>
    <scope>NUCLEOTIDE SEQUENCE [LARGE SCALE GENOMIC DNA]</scope>
    <source>
        <strain evidence="9">JCM 16702</strain>
    </source>
</reference>
<feature type="region of interest" description="Disordered" evidence="6">
    <location>
        <begin position="1"/>
        <end position="29"/>
    </location>
</feature>
<dbReference type="PROSITE" id="PS50977">
    <property type="entry name" value="HTH_TETR_2"/>
    <property type="match status" value="1"/>
</dbReference>
<keyword evidence="3 5" id="KW-0238">DNA-binding</keyword>
<dbReference type="PANTHER" id="PTHR30055:SF151">
    <property type="entry name" value="TRANSCRIPTIONAL REGULATORY PROTEIN"/>
    <property type="match status" value="1"/>
</dbReference>
<evidence type="ECO:0000313" key="9">
    <source>
        <dbReference type="Proteomes" id="UP001500683"/>
    </source>
</evidence>
<dbReference type="Pfam" id="PF02909">
    <property type="entry name" value="TetR_C_1"/>
    <property type="match status" value="1"/>
</dbReference>
<dbReference type="Gene3D" id="1.10.357.10">
    <property type="entry name" value="Tetracycline Repressor, domain 2"/>
    <property type="match status" value="1"/>
</dbReference>
<evidence type="ECO:0000256" key="3">
    <source>
        <dbReference type="ARBA" id="ARBA00023125"/>
    </source>
</evidence>
<keyword evidence="2" id="KW-0805">Transcription regulation</keyword>
<keyword evidence="1" id="KW-0678">Repressor</keyword>
<dbReference type="InterPro" id="IPR036271">
    <property type="entry name" value="Tet_transcr_reg_TetR-rel_C_sf"/>
</dbReference>
<protein>
    <submittedName>
        <fullName evidence="8">TetR family transcriptional regulator ActII</fullName>
    </submittedName>
</protein>
<dbReference type="PRINTS" id="PR00455">
    <property type="entry name" value="HTHTETR"/>
</dbReference>
<evidence type="ECO:0000256" key="2">
    <source>
        <dbReference type="ARBA" id="ARBA00023015"/>
    </source>
</evidence>
<name>A0ABP7X778_9ACTN</name>
<dbReference type="RefSeq" id="WP_344959311.1">
    <property type="nucleotide sequence ID" value="NZ_BAAAZG010000086.1"/>
</dbReference>
<evidence type="ECO:0000256" key="6">
    <source>
        <dbReference type="SAM" id="MobiDB-lite"/>
    </source>
</evidence>
<evidence type="ECO:0000313" key="8">
    <source>
        <dbReference type="EMBL" id="GAA4105930.1"/>
    </source>
</evidence>
<accession>A0ABP7X778</accession>
<dbReference type="InterPro" id="IPR009057">
    <property type="entry name" value="Homeodomain-like_sf"/>
</dbReference>
<proteinExistence type="predicted"/>
<feature type="domain" description="HTH tetR-type" evidence="7">
    <location>
        <begin position="27"/>
        <end position="87"/>
    </location>
</feature>
<comment type="caution">
    <text evidence="8">The sequence shown here is derived from an EMBL/GenBank/DDBJ whole genome shotgun (WGS) entry which is preliminary data.</text>
</comment>
<evidence type="ECO:0000259" key="7">
    <source>
        <dbReference type="PROSITE" id="PS50977"/>
    </source>
</evidence>
<evidence type="ECO:0000256" key="4">
    <source>
        <dbReference type="ARBA" id="ARBA00023163"/>
    </source>
</evidence>
<organism evidence="8 9">
    <name type="scientific">Actinomadura miaoliensis</name>
    <dbReference type="NCBI Taxonomy" id="430685"/>
    <lineage>
        <taxon>Bacteria</taxon>
        <taxon>Bacillati</taxon>
        <taxon>Actinomycetota</taxon>
        <taxon>Actinomycetes</taxon>
        <taxon>Streptosporangiales</taxon>
        <taxon>Thermomonosporaceae</taxon>
        <taxon>Actinomadura</taxon>
    </lineage>
</organism>
<sequence length="251" mass="27559">MSDTGAPEMPAPPWRSRRRPAAPPRQPLSQERIVDVALRLLDAEGLEAVSMRRVAQELGTGPASLYAHVANKDELFELMRERVAGEVRLPEPDPARWSEQIRETAREMHRVLSAHADIARVSMATIPTGPNAMRIGEGLLSIMLAGGVPPQIAAWTIDQISLYVTAHVYEGSLHLARQRASGESVEEYMTGFLGQVRDYFASLPPDRFPSMVRHVGELMNGDGDDRFEFGLDLLIRGLESYVGARPAGAGP</sequence>
<dbReference type="InterPro" id="IPR004111">
    <property type="entry name" value="Repressor_TetR_C"/>
</dbReference>
<dbReference type="PRINTS" id="PR00400">
    <property type="entry name" value="TETREPRESSOR"/>
</dbReference>
<gene>
    <name evidence="8" type="primary">actII</name>
    <name evidence="8" type="ORF">GCM10022214_86530</name>
</gene>
<dbReference type="InterPro" id="IPR001647">
    <property type="entry name" value="HTH_TetR"/>
</dbReference>